<keyword evidence="1" id="KW-0175">Coiled coil</keyword>
<reference evidence="3 4" key="1">
    <citation type="submission" date="2016-10" db="EMBL/GenBank/DDBJ databases">
        <title>Comparative genome analysis of multiple Pseudomonas spp. focuses on biocontrol and plant growth promoting traits.</title>
        <authorList>
            <person name="Tao X.-Y."/>
            <person name="Taylor C.G."/>
        </authorList>
    </citation>
    <scope>NUCLEOTIDE SEQUENCE [LARGE SCALE GENOMIC DNA]</scope>
    <source>
        <strain evidence="3 4">38D4</strain>
    </source>
</reference>
<evidence type="ECO:0000256" key="1">
    <source>
        <dbReference type="SAM" id="Coils"/>
    </source>
</evidence>
<comment type="caution">
    <text evidence="3">The sequence shown here is derived from an EMBL/GenBank/DDBJ whole genome shotgun (WGS) entry which is preliminary data.</text>
</comment>
<protein>
    <submittedName>
        <fullName evidence="3">Uncharacterized protein</fullName>
    </submittedName>
</protein>
<evidence type="ECO:0000313" key="4">
    <source>
        <dbReference type="Proteomes" id="UP000286351"/>
    </source>
</evidence>
<organism evidence="3 4">
    <name type="scientific">Pseudomonas brassicacearum</name>
    <dbReference type="NCBI Taxonomy" id="930166"/>
    <lineage>
        <taxon>Bacteria</taxon>
        <taxon>Pseudomonadati</taxon>
        <taxon>Pseudomonadota</taxon>
        <taxon>Gammaproteobacteria</taxon>
        <taxon>Pseudomonadales</taxon>
        <taxon>Pseudomonadaceae</taxon>
        <taxon>Pseudomonas</taxon>
    </lineage>
</organism>
<feature type="coiled-coil region" evidence="1">
    <location>
        <begin position="925"/>
        <end position="963"/>
    </location>
</feature>
<name>A0A423JCG2_9PSED</name>
<proteinExistence type="predicted"/>
<dbReference type="EMBL" id="MOBO01000021">
    <property type="protein sequence ID" value="RON35411.1"/>
    <property type="molecule type" value="Genomic_DNA"/>
</dbReference>
<evidence type="ECO:0000256" key="2">
    <source>
        <dbReference type="SAM" id="MobiDB-lite"/>
    </source>
</evidence>
<dbReference type="RefSeq" id="WP_123367506.1">
    <property type="nucleotide sequence ID" value="NZ_MOBO01000021.1"/>
</dbReference>
<evidence type="ECO:0000313" key="3">
    <source>
        <dbReference type="EMBL" id="RON35411.1"/>
    </source>
</evidence>
<sequence length="1531" mass="169713">MPDTPSPSAEDVLTQLVTGPSISEVASTFLRPALKARYPDLKIDPVLATVVTPTWVINDQNVRPGNNLYESLTDVLVRLGLSGTTVTYIDGEHFLTLQPESEPTPQLAVKIDALGCLLNELAPLLFTAYQQQQIDYWNHNTSPSTPRWHELSASLHTLWNVDNVTDWDEDQKAMAFALYDYPDRARRRPHDKYLSKACLIDFDSLNNQTSEHLRLLDIAVLVGTLGSRTLVITHSIAQGFKRYESLEALGETLSGYIDASTNDQTLQWRLFEPDGDFFDHQACALIALEAEAIGALDVFQTAAPARATAKASAAAKRFSDLDALPSSHFSEVQRRLPKWLINASPLDLTRYSRHLMDLVSQREKDEGKAFLDGIPTLSDFTLQTLRAQMIKDHSAAADLKLEDIQISITSLIVLGAFVVPGKTQTLTLSLVELALQNLIAIPLGNKTVQLKDGQSVPVWMTPTYLETLVTQVNIGATYPARIKSKLFHSMHETWRRQGLYSRQLRIQLPLQTLQHKIRGEAGIDERGYRYIVAAMQPDAANRHVDGQEIVIRPLAFVPGDRTEPYADEVANMFVIGPKSANQGPCLLYRPLLDPALMQFPCEANLLYAIKHDKGLRQSVLAWLSDDVRFNYSQYVFPGQLPSIWTLTQLLVDPTSAFGKMGAVSLSKKVIDGDALATLFTANANAMITLSDRQTVSNSEARWATFKQGAWMLFNIALPFLGRTVSTAAWVWQIMDDLQVAVDANENDDSATAWSALTDLFLTLGMVLAHHAAARPTPAEPSPGKALAPTKPSQTAEAPKVSLARLPDISIHSLPSSHETSLHSIGALSPSGLGAFLDELAIAQPKGLASPSKETDPHQHLSALKQNWYAKVGQRWFEVTVTDGDDVQIIDSRQSPPRTGPLMISNAKGEWFIDTRLKLRAGGKGLKQLRAQNTQRKAELKEQLSAFDDQVPTLEADLQNAEKAATAPATSNEASRKQLLETLDTQMTTISTNLDQLKLFNTLETIPNYRAVMVTRLEKQLWLTAKWFKQQNSAFRQLMGASLALFEQTTTETMQTARQTHQQASDLTAMFISKIEFAHSRFEELKLLGKDAAEVVREYKGSLPPFALQDMKLFQISLAQELGLSDSGTIATAEARRTLENIVDDVGLTILSSWDLIADENVLNLPERIDGLSDLVEQFATIDQRIGGLATDYPGELLQTPLDLMRQRIDVFNQLTGKHLAGLLRERQTLEPQPGPSRPPSAPQKRIIKTRYKGVVVGKPRSNAKGSDTGLVDVMSPMTGKVISTFHEKSPGIWVERITNSPVATGTKKPNLSASVQKGQALLQAQEAFIRNAEAQSKKPQRIPLEIEEMFHQQANRLEEAIDLIDEALTSSNSTEGGPGSAATLTKQLNEAATRLYNQGRLIRISMTKQQLPTASRIEWLHGEGEVDIVKNPVRLKLKGRAKDYLDEYEIRDHATHEVLWYAHFHYPHADTVTEAYTAAHLKTKAQQLLGGALDLRKPTTNNELIAIYRSEISPQLAKTLFFSKAPRVHRP</sequence>
<feature type="region of interest" description="Disordered" evidence="2">
    <location>
        <begin position="773"/>
        <end position="798"/>
    </location>
</feature>
<gene>
    <name evidence="3" type="ORF">BK664_21290</name>
</gene>
<accession>A0A423JCG2</accession>
<dbReference type="Proteomes" id="UP000286351">
    <property type="component" value="Unassembled WGS sequence"/>
</dbReference>